<protein>
    <submittedName>
        <fullName evidence="1">Uncharacterized protein</fullName>
    </submittedName>
</protein>
<dbReference type="EMBL" id="JARKIB010000077">
    <property type="protein sequence ID" value="KAJ7747316.1"/>
    <property type="molecule type" value="Genomic_DNA"/>
</dbReference>
<keyword evidence="2" id="KW-1185">Reference proteome</keyword>
<dbReference type="Proteomes" id="UP001215598">
    <property type="component" value="Unassembled WGS sequence"/>
</dbReference>
<gene>
    <name evidence="1" type="ORF">B0H16DRAFT_1851422</name>
</gene>
<sequence>MGPIPLYVGLRPVFVKHGKMELDGRVLDPVEDDIDPACRLSPKQIAHLRAGLPHASGFRVHMWGFVDVLFDTQQAFDLQNKLPKPVRLGLLFYTFVLTYPSRSPSSSGERCSWKSGEVKEALLSAVDYRFQGADTQEYLLWRTGANDYSVPFVEVDAVVLQTYKSKLFDEQFFRADKMCRRAVTFKAGVFLPGEMLDGATITVHGCKVSPNLVVRSSEVDRVINTNHIRPDKLTSGILFVSS</sequence>
<evidence type="ECO:0000313" key="2">
    <source>
        <dbReference type="Proteomes" id="UP001215598"/>
    </source>
</evidence>
<comment type="caution">
    <text evidence="1">The sequence shown here is derived from an EMBL/GenBank/DDBJ whole genome shotgun (WGS) entry which is preliminary data.</text>
</comment>
<reference evidence="1" key="1">
    <citation type="submission" date="2023-03" db="EMBL/GenBank/DDBJ databases">
        <title>Massive genome expansion in bonnet fungi (Mycena s.s.) driven by repeated elements and novel gene families across ecological guilds.</title>
        <authorList>
            <consortium name="Lawrence Berkeley National Laboratory"/>
            <person name="Harder C.B."/>
            <person name="Miyauchi S."/>
            <person name="Viragh M."/>
            <person name="Kuo A."/>
            <person name="Thoen E."/>
            <person name="Andreopoulos B."/>
            <person name="Lu D."/>
            <person name="Skrede I."/>
            <person name="Drula E."/>
            <person name="Henrissat B."/>
            <person name="Morin E."/>
            <person name="Kohler A."/>
            <person name="Barry K."/>
            <person name="LaButti K."/>
            <person name="Morin E."/>
            <person name="Salamov A."/>
            <person name="Lipzen A."/>
            <person name="Mereny Z."/>
            <person name="Hegedus B."/>
            <person name="Baldrian P."/>
            <person name="Stursova M."/>
            <person name="Weitz H."/>
            <person name="Taylor A."/>
            <person name="Grigoriev I.V."/>
            <person name="Nagy L.G."/>
            <person name="Martin F."/>
            <person name="Kauserud H."/>
        </authorList>
    </citation>
    <scope>NUCLEOTIDE SEQUENCE</scope>
    <source>
        <strain evidence="1">CBHHK182m</strain>
    </source>
</reference>
<accession>A0AAD7INT2</accession>
<evidence type="ECO:0000313" key="1">
    <source>
        <dbReference type="EMBL" id="KAJ7747316.1"/>
    </source>
</evidence>
<organism evidence="1 2">
    <name type="scientific">Mycena metata</name>
    <dbReference type="NCBI Taxonomy" id="1033252"/>
    <lineage>
        <taxon>Eukaryota</taxon>
        <taxon>Fungi</taxon>
        <taxon>Dikarya</taxon>
        <taxon>Basidiomycota</taxon>
        <taxon>Agaricomycotina</taxon>
        <taxon>Agaricomycetes</taxon>
        <taxon>Agaricomycetidae</taxon>
        <taxon>Agaricales</taxon>
        <taxon>Marasmiineae</taxon>
        <taxon>Mycenaceae</taxon>
        <taxon>Mycena</taxon>
    </lineage>
</organism>
<name>A0AAD7INT2_9AGAR</name>
<dbReference type="AlphaFoldDB" id="A0AAD7INT2"/>
<proteinExistence type="predicted"/>